<dbReference type="Proteomes" id="UP000250043">
    <property type="component" value="Unassembled WGS sequence"/>
</dbReference>
<sequence length="119" mass="13360">MSRRELSGNGRHLPRDGNAIFRILDPRLDDDSCLTRVALLTVAPSPRNLYPPSSSVLARRVSGARVALATVHRRNHDDLRADRRGERKKWPGRCPSRFTLLPHARCDAHIPALTTARPI</sequence>
<proteinExistence type="predicted"/>
<evidence type="ECO:0000313" key="2">
    <source>
        <dbReference type="Proteomes" id="UP000250043"/>
    </source>
</evidence>
<gene>
    <name evidence="1" type="ORF">OBBRIDRAFT_192958</name>
</gene>
<reference evidence="1 2" key="1">
    <citation type="submission" date="2016-07" db="EMBL/GenBank/DDBJ databases">
        <title>Draft genome of the white-rot fungus Obba rivulosa 3A-2.</title>
        <authorList>
            <consortium name="DOE Joint Genome Institute"/>
            <person name="Miettinen O."/>
            <person name="Riley R."/>
            <person name="Acob R."/>
            <person name="Barry K."/>
            <person name="Cullen D."/>
            <person name="De Vries R."/>
            <person name="Hainaut M."/>
            <person name="Hatakka A."/>
            <person name="Henrissat B."/>
            <person name="Hilden K."/>
            <person name="Kuo R."/>
            <person name="Labutti K."/>
            <person name="Lipzen A."/>
            <person name="Makela M.R."/>
            <person name="Sandor L."/>
            <person name="Spatafora J.W."/>
            <person name="Grigoriev I.V."/>
            <person name="Hibbett D.S."/>
        </authorList>
    </citation>
    <scope>NUCLEOTIDE SEQUENCE [LARGE SCALE GENOMIC DNA]</scope>
    <source>
        <strain evidence="1 2">3A-2</strain>
    </source>
</reference>
<evidence type="ECO:0000313" key="1">
    <source>
        <dbReference type="EMBL" id="OCH86864.1"/>
    </source>
</evidence>
<name>A0A8E2ARX8_9APHY</name>
<organism evidence="1 2">
    <name type="scientific">Obba rivulosa</name>
    <dbReference type="NCBI Taxonomy" id="1052685"/>
    <lineage>
        <taxon>Eukaryota</taxon>
        <taxon>Fungi</taxon>
        <taxon>Dikarya</taxon>
        <taxon>Basidiomycota</taxon>
        <taxon>Agaricomycotina</taxon>
        <taxon>Agaricomycetes</taxon>
        <taxon>Polyporales</taxon>
        <taxon>Gelatoporiaceae</taxon>
        <taxon>Obba</taxon>
    </lineage>
</organism>
<protein>
    <submittedName>
        <fullName evidence="1">Uncharacterized protein</fullName>
    </submittedName>
</protein>
<keyword evidence="2" id="KW-1185">Reference proteome</keyword>
<dbReference type="EMBL" id="KV722508">
    <property type="protein sequence ID" value="OCH86864.1"/>
    <property type="molecule type" value="Genomic_DNA"/>
</dbReference>
<dbReference type="AlphaFoldDB" id="A0A8E2ARX8"/>
<accession>A0A8E2ARX8</accession>